<dbReference type="EC" id="2.7.11.1" evidence="7"/>
<dbReference type="GO" id="GO:0005524">
    <property type="term" value="F:ATP binding"/>
    <property type="evidence" value="ECO:0007669"/>
    <property type="project" value="UniProtKB-UniRule"/>
</dbReference>
<keyword evidence="5" id="KW-0723">Serine/threonine-protein kinase</keyword>
<dbReference type="RefSeq" id="XP_021337938.1">
    <property type="nucleotide sequence ID" value="XM_021482777.1"/>
</dbReference>
<dbReference type="Proteomes" id="UP000002899">
    <property type="component" value="Chromosome IV"/>
</dbReference>
<dbReference type="EMBL" id="LN871599">
    <property type="protein sequence ID" value="SIO73887.1"/>
    <property type="molecule type" value="Genomic_DNA"/>
</dbReference>
<proteinExistence type="inferred from homology"/>
<feature type="binding site" evidence="4">
    <location>
        <position position="91"/>
    </location>
    <ligand>
        <name>ATP</name>
        <dbReference type="ChEBI" id="CHEBI:30616"/>
    </ligand>
</feature>
<evidence type="ECO:0000256" key="3">
    <source>
        <dbReference type="ARBA" id="ARBA00022840"/>
    </source>
</evidence>
<dbReference type="PROSITE" id="PS00108">
    <property type="entry name" value="PROTEIN_KINASE_ST"/>
    <property type="match status" value="1"/>
</dbReference>
<evidence type="ECO:0000256" key="4">
    <source>
        <dbReference type="PROSITE-ProRule" id="PRU10141"/>
    </source>
</evidence>
<dbReference type="PROSITE" id="PS00107">
    <property type="entry name" value="PROTEIN_KINASE_ATP"/>
    <property type="match status" value="1"/>
</dbReference>
<dbReference type="Gene3D" id="1.10.510.10">
    <property type="entry name" value="Transferase(Phosphotransferase) domain 1"/>
    <property type="match status" value="1"/>
</dbReference>
<dbReference type="PANTHER" id="PTHR24347">
    <property type="entry name" value="SERINE/THREONINE-PROTEIN KINASE"/>
    <property type="match status" value="1"/>
</dbReference>
<keyword evidence="3 4" id="KW-0067">ATP-binding</keyword>
<keyword evidence="8" id="KW-1185">Reference proteome</keyword>
<dbReference type="VEuPathDB" id="PiroplasmaDB:BmR1_04g09340"/>
<evidence type="ECO:0000313" key="7">
    <source>
        <dbReference type="EMBL" id="SIO73887.1"/>
    </source>
</evidence>
<feature type="domain" description="Protein kinase" evidence="6">
    <location>
        <begin position="58"/>
        <end position="343"/>
    </location>
</feature>
<comment type="subunit">
    <text evidence="1">Monomer.</text>
</comment>
<evidence type="ECO:0000259" key="6">
    <source>
        <dbReference type="PROSITE" id="PS50011"/>
    </source>
</evidence>
<dbReference type="CDD" id="cd05117">
    <property type="entry name" value="STKc_CAMK"/>
    <property type="match status" value="1"/>
</dbReference>
<gene>
    <name evidence="7" type="ORF">BmR1_04g09340</name>
</gene>
<dbReference type="InterPro" id="IPR017441">
    <property type="entry name" value="Protein_kinase_ATP_BS"/>
</dbReference>
<dbReference type="FunFam" id="1.10.510.10:FF:000571">
    <property type="entry name" value="Maternal embryonic leucine zipper kinase"/>
    <property type="match status" value="1"/>
</dbReference>
<evidence type="ECO:0000256" key="5">
    <source>
        <dbReference type="RuleBase" id="RU000304"/>
    </source>
</evidence>
<dbReference type="AlphaFoldDB" id="A0A1N6LYE0"/>
<dbReference type="InterPro" id="IPR008271">
    <property type="entry name" value="Ser/Thr_kinase_AS"/>
</dbReference>
<dbReference type="InterPro" id="IPR011009">
    <property type="entry name" value="Kinase-like_dom_sf"/>
</dbReference>
<dbReference type="GO" id="GO:0004674">
    <property type="term" value="F:protein serine/threonine kinase activity"/>
    <property type="evidence" value="ECO:0007669"/>
    <property type="project" value="UniProtKB-KW"/>
</dbReference>
<protein>
    <submittedName>
        <fullName evidence="7">Protein tyrosine kinase</fullName>
        <ecNumber evidence="7">2.7.11.1</ecNumber>
    </submittedName>
</protein>
<comment type="similarity">
    <text evidence="5">Belongs to the protein kinase superfamily.</text>
</comment>
<accession>A0A1N6LYE0</accession>
<keyword evidence="7" id="KW-0808">Transferase</keyword>
<evidence type="ECO:0000313" key="8">
    <source>
        <dbReference type="Proteomes" id="UP000002899"/>
    </source>
</evidence>
<reference evidence="7 8" key="3">
    <citation type="journal article" date="2016" name="Sci. Rep.">
        <title>Genome-wide diversity and gene expression profiling of Babesia microti isolates identify polymorphic genes that mediate host-pathogen interactions.</title>
        <authorList>
            <person name="Silva J.C."/>
            <person name="Cornillot E."/>
            <person name="McCracken C."/>
            <person name="Usmani-Brown S."/>
            <person name="Dwivedi A."/>
            <person name="Ifeonu O.O."/>
            <person name="Crabtree J."/>
            <person name="Gotia H.T."/>
            <person name="Virji A.Z."/>
            <person name="Reynes C."/>
            <person name="Colinge J."/>
            <person name="Kumar V."/>
            <person name="Lawres L."/>
            <person name="Pazzi J.E."/>
            <person name="Pablo J.V."/>
            <person name="Hung C."/>
            <person name="Brancato J."/>
            <person name="Kumari P."/>
            <person name="Orvis J."/>
            <person name="Tretina K."/>
            <person name="Chibucos M."/>
            <person name="Ott S."/>
            <person name="Sadzewicz L."/>
            <person name="Sengamalay N."/>
            <person name="Shetty A.C."/>
            <person name="Su Q."/>
            <person name="Tallon L."/>
            <person name="Fraser C.M."/>
            <person name="Frutos R."/>
            <person name="Molina D.M."/>
            <person name="Krause P.J."/>
            <person name="Ben Mamoun C."/>
        </authorList>
    </citation>
    <scope>NUCLEOTIDE SEQUENCE [LARGE SCALE GENOMIC DNA]</scope>
    <source>
        <strain evidence="7 8">RI</strain>
    </source>
</reference>
<dbReference type="SUPFAM" id="SSF56112">
    <property type="entry name" value="Protein kinase-like (PK-like)"/>
    <property type="match status" value="1"/>
</dbReference>
<evidence type="ECO:0000256" key="1">
    <source>
        <dbReference type="ARBA" id="ARBA00011245"/>
    </source>
</evidence>
<dbReference type="KEGG" id="bmic:BmR1_04g09340"/>
<dbReference type="SMART" id="SM00220">
    <property type="entry name" value="S_TKc"/>
    <property type="match status" value="1"/>
</dbReference>
<keyword evidence="7" id="KW-0418">Kinase</keyword>
<organism evidence="7 8">
    <name type="scientific">Babesia microti (strain RI)</name>
    <dbReference type="NCBI Taxonomy" id="1133968"/>
    <lineage>
        <taxon>Eukaryota</taxon>
        <taxon>Sar</taxon>
        <taxon>Alveolata</taxon>
        <taxon>Apicomplexa</taxon>
        <taxon>Aconoidasida</taxon>
        <taxon>Piroplasmida</taxon>
        <taxon>Babesiidae</taxon>
        <taxon>Babesia</taxon>
    </lineage>
</organism>
<dbReference type="GeneID" id="24426493"/>
<dbReference type="Gene3D" id="3.30.200.20">
    <property type="entry name" value="Phosphorylase Kinase, domain 1"/>
    <property type="match status" value="2"/>
</dbReference>
<dbReference type="OrthoDB" id="193931at2759"/>
<dbReference type="PROSITE" id="PS50011">
    <property type="entry name" value="PROTEIN_KINASE_DOM"/>
    <property type="match status" value="1"/>
</dbReference>
<name>A0A1N6LYE0_BABMR</name>
<dbReference type="Pfam" id="PF00069">
    <property type="entry name" value="Pkinase"/>
    <property type="match status" value="1"/>
</dbReference>
<sequence length="397" mass="46002">MGCYCGTAKRRSAQLWWEYDLYDDYALEDEVSDLNLPISIDHREKYTKLTVSWRLRDFRMGKKLGNGSFGTVRECIHKKTGQKYAVKMIKKSSPQSVFGKNGLFSLGESKISDNLLLQNSNDANRTRELMFKNEVWNLQTIRHENIIQAFTFFEDKQHCYMIIDYCEGGELFDRIVDNTFSTETDAIIVIKQACCAIAHLHDLGIVHRDIKAENFLFKSKHMANSLTLIDFGMASHVPKGSFLHVFCGSIHYISPEVLEQKYGLPSDMWALGVLTYLILTGKYPYMENDFEKLKTTILNKPFNQSYERYKRLSTEAKSFIFGLLERDPLKRMTAKQALAHPWLRRYYSLSKESFLLTKSRNFSGSSSELVDRKQLVSHIHTNENFCETDNHVSESFV</sequence>
<evidence type="ECO:0000256" key="2">
    <source>
        <dbReference type="ARBA" id="ARBA00022741"/>
    </source>
</evidence>
<dbReference type="InterPro" id="IPR000719">
    <property type="entry name" value="Prot_kinase_dom"/>
</dbReference>
<reference evidence="7 8" key="1">
    <citation type="journal article" date="2012" name="Nucleic Acids Res.">
        <title>Sequencing of the smallest Apicomplexan genome from the human pathogen Babesia microti.</title>
        <authorList>
            <person name="Cornillot E."/>
            <person name="Hadj-Kaddour K."/>
            <person name="Dassouli A."/>
            <person name="Noel B."/>
            <person name="Ranwez V."/>
            <person name="Vacherie B."/>
            <person name="Augagneur Y."/>
            <person name="Bres V."/>
            <person name="Duclos A."/>
            <person name="Randazzo S."/>
            <person name="Carcy B."/>
            <person name="Debierre-Grockiego F."/>
            <person name="Delbecq S."/>
            <person name="Moubri-Menage K."/>
            <person name="Shams-Eldin H."/>
            <person name="Usmani-Brown S."/>
            <person name="Bringaud F."/>
            <person name="Wincker P."/>
            <person name="Vivares C.P."/>
            <person name="Schwarz R.T."/>
            <person name="Schetters T.P."/>
            <person name="Krause P.J."/>
            <person name="Gorenflot A."/>
            <person name="Berry V."/>
            <person name="Barbe V."/>
            <person name="Ben Mamoun C."/>
        </authorList>
    </citation>
    <scope>NUCLEOTIDE SEQUENCE [LARGE SCALE GENOMIC DNA]</scope>
    <source>
        <strain evidence="7 8">RI</strain>
    </source>
</reference>
<reference evidence="7 8" key="2">
    <citation type="journal article" date="2013" name="PLoS ONE">
        <title>Whole genome mapping and re-organization of the nuclear and mitochondrial genomes of Babesia microti isolates.</title>
        <authorList>
            <person name="Cornillot E."/>
            <person name="Dassouli A."/>
            <person name="Garg A."/>
            <person name="Pachikara N."/>
            <person name="Randazzo S."/>
            <person name="Depoix D."/>
            <person name="Carcy B."/>
            <person name="Delbecq S."/>
            <person name="Frutos R."/>
            <person name="Silva J.C."/>
            <person name="Sutton R."/>
            <person name="Krause P.J."/>
            <person name="Mamoun C.B."/>
        </authorList>
    </citation>
    <scope>NUCLEOTIDE SEQUENCE [LARGE SCALE GENOMIC DNA]</scope>
    <source>
        <strain evidence="7 8">RI</strain>
    </source>
</reference>
<keyword evidence="2 4" id="KW-0547">Nucleotide-binding</keyword>